<proteinExistence type="predicted"/>
<organism evidence="1">
    <name type="scientific">Culex pipiens</name>
    <name type="common">House mosquito</name>
    <dbReference type="NCBI Taxonomy" id="7175"/>
    <lineage>
        <taxon>Eukaryota</taxon>
        <taxon>Metazoa</taxon>
        <taxon>Ecdysozoa</taxon>
        <taxon>Arthropoda</taxon>
        <taxon>Hexapoda</taxon>
        <taxon>Insecta</taxon>
        <taxon>Pterygota</taxon>
        <taxon>Neoptera</taxon>
        <taxon>Endopterygota</taxon>
        <taxon>Diptera</taxon>
        <taxon>Nematocera</taxon>
        <taxon>Culicoidea</taxon>
        <taxon>Culicidae</taxon>
        <taxon>Culicinae</taxon>
        <taxon>Culicini</taxon>
        <taxon>Culex</taxon>
        <taxon>Culex</taxon>
    </lineage>
</organism>
<protein>
    <submittedName>
        <fullName evidence="1">(northern house mosquito) hypothetical protein</fullName>
    </submittedName>
</protein>
<name>A0A8D8AMQ7_CULPI</name>
<evidence type="ECO:0000313" key="1">
    <source>
        <dbReference type="EMBL" id="CAG6460163.1"/>
    </source>
</evidence>
<reference evidence="1" key="1">
    <citation type="submission" date="2021-05" db="EMBL/GenBank/DDBJ databases">
        <authorList>
            <person name="Alioto T."/>
            <person name="Alioto T."/>
            <person name="Gomez Garrido J."/>
        </authorList>
    </citation>
    <scope>NUCLEOTIDE SEQUENCE</scope>
</reference>
<accession>A0A8D8AMQ7</accession>
<dbReference type="EMBL" id="HBUE01276286">
    <property type="protein sequence ID" value="CAG6566519.1"/>
    <property type="molecule type" value="Transcribed_RNA"/>
</dbReference>
<sequence length="133" mass="14531">MKPGSEKWESVRTFAVRLRSPSPLGNSGIVRNSIPARLSLKIISQRPPVGCIITRPLICRSGNSNFVSSVRFCSTNLHRSTTTQRKFCGILTLRLATSTWAVDVTPDAVVDGVGGKKPPPLVPPIPGCCWWYL</sequence>
<dbReference type="AlphaFoldDB" id="A0A8D8AMQ7"/>
<dbReference type="EMBL" id="HBUE01170860">
    <property type="protein sequence ID" value="CAG6515024.1"/>
    <property type="molecule type" value="Transcribed_RNA"/>
</dbReference>
<dbReference type="EMBL" id="HBUE01039754">
    <property type="protein sequence ID" value="CAG6460163.1"/>
    <property type="molecule type" value="Transcribed_RNA"/>
</dbReference>